<dbReference type="InterPro" id="IPR028212">
    <property type="entry name" value="GHL6"/>
</dbReference>
<evidence type="ECO:0000313" key="2">
    <source>
        <dbReference type="Proteomes" id="UP000000328"/>
    </source>
</evidence>
<protein>
    <recommendedName>
        <fullName evidence="3">Beta-galactosidase trimerisation domain-containing protein</fullName>
    </recommendedName>
</protein>
<evidence type="ECO:0000313" key="1">
    <source>
        <dbReference type="EMBL" id="ADJ48976.1"/>
    </source>
</evidence>
<dbReference type="OrthoDB" id="9773203at2"/>
<dbReference type="GeneID" id="92874900"/>
<dbReference type="PATRIC" id="fig|749927.5.peg.7548"/>
<dbReference type="HOGENOM" id="CLU_020573_0_0_11"/>
<gene>
    <name evidence="1" type="ordered locus">AMED_7260</name>
</gene>
<proteinExistence type="predicted"/>
<dbReference type="Gene3D" id="3.40.50.880">
    <property type="match status" value="1"/>
</dbReference>
<dbReference type="Proteomes" id="UP000000328">
    <property type="component" value="Chromosome"/>
</dbReference>
<dbReference type="InterPro" id="IPR017853">
    <property type="entry name" value="GH"/>
</dbReference>
<dbReference type="eggNOG" id="COG1649">
    <property type="taxonomic scope" value="Bacteria"/>
</dbReference>
<accession>A0A0H3DE49</accession>
<reference evidence="1 2" key="1">
    <citation type="journal article" date="2010" name="Cell Res.">
        <title>Complete genome sequence of the rifamycin SV-producing Amycolatopsis mediterranei U32 revealed its genetic characteristics in phylogeny and metabolism.</title>
        <authorList>
            <person name="Zhao W."/>
            <person name="Zhong Y."/>
            <person name="Yuan H."/>
            <person name="Wang J."/>
            <person name="Zheng H."/>
            <person name="Wang Y."/>
            <person name="Cen X."/>
            <person name="Xu F."/>
            <person name="Bai J."/>
            <person name="Han X."/>
            <person name="Lu G."/>
            <person name="Zhu Y."/>
            <person name="Shao Z."/>
            <person name="Yan H."/>
            <person name="Li C."/>
            <person name="Peng N."/>
            <person name="Zhang Z."/>
            <person name="Zhang Y."/>
            <person name="Lin W."/>
            <person name="Fan Y."/>
            <person name="Qin Z."/>
            <person name="Hu Y."/>
            <person name="Zhu B."/>
            <person name="Wang S."/>
            <person name="Ding X."/>
            <person name="Zhao G.P."/>
        </authorList>
    </citation>
    <scope>NUCLEOTIDE SEQUENCE [LARGE SCALE GENOMIC DNA]</scope>
    <source>
        <strain evidence="2">U-32</strain>
    </source>
</reference>
<organism evidence="1 2">
    <name type="scientific">Amycolatopsis mediterranei (strain U-32)</name>
    <dbReference type="NCBI Taxonomy" id="749927"/>
    <lineage>
        <taxon>Bacteria</taxon>
        <taxon>Bacillati</taxon>
        <taxon>Actinomycetota</taxon>
        <taxon>Actinomycetes</taxon>
        <taxon>Pseudonocardiales</taxon>
        <taxon>Pseudonocardiaceae</taxon>
        <taxon>Amycolatopsis</taxon>
    </lineage>
</organism>
<name>A0A0H3DE49_AMYMU</name>
<sequence length="682" mass="74460">MTAASRPAGPHWWSSPFRLLQTNLREQDATLDAARAVDELISLGYDTWLCNAGGIVYFYPVHEPYQRTARTLAERPSGDLVGDVVEAAHERDVRVLSRFDFSRLPSDIVADHPEWAFVDRDGEWYTEDGLTAICPRSDYHEVLVPQILDDFVRRYPVDGVFFNWLQFTEVAYSGAYKGVCRCDRCRAAFQQAHPGHAHPRGVGEEGYDLWLPVAFARLTELAERYSEVVNAVRPGTPLMLADVRMDIAFLETNSSLGHGDKWWPHTPSELASVNRISDPAVPALVHSSVNMGLPYRQIAEEPAQFRRYMAQALSRGALPSSVAIGVADAERFPCLRAGAELFGFLRLHHDLYAGFEPAARVALVRPRGGTALSELQSRDDFSEYRGLYTALQEAHIAFDVIGLQYQEQLVRRDVLGRYRVVVVPGTAGMDAPLRHALDDFVRTGGALLLTGDAFDDQEPGTAATAVLDAAPAVRRTARLSGVARLGGRYVGPADGSTAEPLHPVVGHFSLAEWRAESIPGRLVLSTQTPFGPPEITGGNAPADDAPALVRARFGAGRVVQFPWSVGTTSHESGLSALDRVVSDEVASLLGDDTVVTANLPASVELTLGRAEGGWVIHLINHTSGRGDRVREPLPVHGQLVLGPRLRGARSARALVADRVLPIAEGMRIDVDLNGVLEVIRID</sequence>
<dbReference type="RefSeq" id="WP_013229021.1">
    <property type="nucleotide sequence ID" value="NC_014318.1"/>
</dbReference>
<dbReference type="SUPFAM" id="SSF51445">
    <property type="entry name" value="(Trans)glycosidases"/>
    <property type="match status" value="1"/>
</dbReference>
<dbReference type="Pfam" id="PF14871">
    <property type="entry name" value="GHL6"/>
    <property type="match status" value="1"/>
</dbReference>
<dbReference type="InterPro" id="IPR029062">
    <property type="entry name" value="Class_I_gatase-like"/>
</dbReference>
<dbReference type="CDD" id="cd03143">
    <property type="entry name" value="A4_beta-galactosidase_middle_domain"/>
    <property type="match status" value="1"/>
</dbReference>
<dbReference type="SUPFAM" id="SSF52317">
    <property type="entry name" value="Class I glutamine amidotransferase-like"/>
    <property type="match status" value="1"/>
</dbReference>
<dbReference type="EMBL" id="CP002000">
    <property type="protein sequence ID" value="ADJ48976.1"/>
    <property type="molecule type" value="Genomic_DNA"/>
</dbReference>
<dbReference type="Gene3D" id="3.20.20.80">
    <property type="entry name" value="Glycosidases"/>
    <property type="match status" value="1"/>
</dbReference>
<evidence type="ECO:0008006" key="3">
    <source>
        <dbReference type="Google" id="ProtNLM"/>
    </source>
</evidence>
<dbReference type="KEGG" id="amd:AMED_7260"/>
<dbReference type="AlphaFoldDB" id="A0A0H3DE49"/>